<organism evidence="2 3">
    <name type="scientific">Conservatibacter flavescens</name>
    <dbReference type="NCBI Taxonomy" id="28161"/>
    <lineage>
        <taxon>Bacteria</taxon>
        <taxon>Pseudomonadati</taxon>
        <taxon>Pseudomonadota</taxon>
        <taxon>Gammaproteobacteria</taxon>
        <taxon>Pasteurellales</taxon>
        <taxon>Pasteurellaceae</taxon>
        <taxon>Conservatibacter</taxon>
    </lineage>
</organism>
<dbReference type="Pfam" id="PF00078">
    <property type="entry name" value="RVT_1"/>
    <property type="match status" value="1"/>
</dbReference>
<evidence type="ECO:0000313" key="2">
    <source>
        <dbReference type="EMBL" id="PJG86341.1"/>
    </source>
</evidence>
<accession>A0A2M8S5D1</accession>
<keyword evidence="3" id="KW-1185">Reference proteome</keyword>
<dbReference type="Proteomes" id="UP000229329">
    <property type="component" value="Unassembled WGS sequence"/>
</dbReference>
<dbReference type="CDD" id="cd01646">
    <property type="entry name" value="RT_Bac_retron_I"/>
    <property type="match status" value="1"/>
</dbReference>
<reference evidence="2 3" key="1">
    <citation type="submission" date="2017-11" db="EMBL/GenBank/DDBJ databases">
        <title>Reclassification of Bisgaard taxon 7 as Conservatibacter flavescens gen. nov., sp. nov.</title>
        <authorList>
            <person name="Christensen H."/>
        </authorList>
    </citation>
    <scope>NUCLEOTIDE SEQUENCE [LARGE SCALE GENOMIC DNA]</scope>
    <source>
        <strain evidence="2 3">7_4</strain>
    </source>
</reference>
<sequence>MGNRISILELNHEAAKQFFLKHESYCNIDLPKYFSFSKLLQELSDFLETRKPSELINSKTMNSLENLNHFIYANKDGKLSWRPFQLIHPFSYVILIKEITQQDNWNKIKDRFKVFQSNKQIRCLSIPVESTNQQTDKAQQISQWWENVEQESILLSLEYNYIFDTDIADCYGSIYTHSIAWALEDKGTAKNKPRDQSLLGNKIDKQLQELQNKQTNGIPQGSVVMDFIAEILLGYIDKLLSEKLTADDITEYQILRYRDDYRIFVQDNITGEKILKTLSEIMIPFGLKINSSKTSESSDIITKSIKADKLSWLKISQPSPSLQKQLLLIREHSIKHPNSGSLNTALNKFDKKVAKSKRIMHPNQLIAILTDIAYKNPKTISICCSVISKLIDRSDKPEDISRKVFDKLNNMPNSGFAQIWLQRMLKKDVDNYTFKEKLCLIVTDPKEEIWDNSWITSSKVKKIFKTNKVYDKEIFDSLDSIISNDEIDLFAY</sequence>
<evidence type="ECO:0000259" key="1">
    <source>
        <dbReference type="PROSITE" id="PS50878"/>
    </source>
</evidence>
<dbReference type="AlphaFoldDB" id="A0A2M8S5D1"/>
<dbReference type="RefSeq" id="WP_100287617.1">
    <property type="nucleotide sequence ID" value="NZ_PHHA01000002.1"/>
</dbReference>
<proteinExistence type="predicted"/>
<dbReference type="PROSITE" id="PS50878">
    <property type="entry name" value="RT_POL"/>
    <property type="match status" value="1"/>
</dbReference>
<name>A0A2M8S5D1_9PAST</name>
<dbReference type="InterPro" id="IPR000477">
    <property type="entry name" value="RT_dom"/>
</dbReference>
<dbReference type="OrthoDB" id="9780724at2"/>
<dbReference type="EMBL" id="PHHA01000002">
    <property type="protein sequence ID" value="PJG86341.1"/>
    <property type="molecule type" value="Genomic_DNA"/>
</dbReference>
<evidence type="ECO:0000313" key="3">
    <source>
        <dbReference type="Proteomes" id="UP000229329"/>
    </source>
</evidence>
<feature type="domain" description="Reverse transcriptase" evidence="1">
    <location>
        <begin position="53"/>
        <end position="317"/>
    </location>
</feature>
<protein>
    <submittedName>
        <fullName evidence="2">Cobalt transporter</fullName>
    </submittedName>
</protein>
<gene>
    <name evidence="2" type="ORF">CVP05_00575</name>
</gene>
<comment type="caution">
    <text evidence="2">The sequence shown here is derived from an EMBL/GenBank/DDBJ whole genome shotgun (WGS) entry which is preliminary data.</text>
</comment>